<organism evidence="3 4">
    <name type="scientific">Floccifex porci</name>
    <dbReference type="NCBI Taxonomy" id="2606629"/>
    <lineage>
        <taxon>Bacteria</taxon>
        <taxon>Bacillati</taxon>
        <taxon>Bacillota</taxon>
        <taxon>Erysipelotrichia</taxon>
        <taxon>Erysipelotrichales</taxon>
        <taxon>Erysipelotrichaceae</taxon>
        <taxon>Floccifex</taxon>
    </lineage>
</organism>
<dbReference type="SUPFAM" id="SSF53335">
    <property type="entry name" value="S-adenosyl-L-methionine-dependent methyltransferases"/>
    <property type="match status" value="1"/>
</dbReference>
<sequence length="235" mass="27780">MIYDKLSFYYDELVKDDQATQAWVNWIMDSVSSPCELLDLACGSAEISLLLAKNGFQVSALDLSQGMIQAAKEKDKKHKIQFYCQDMKNLSNLNTYDVITCLCDSFNYILSKEEVSLFFKEVSMHLKKDGLFFFDSHSLDRLVEFEEEFNETGCFEDCQYQWSILSEDDYIYQDFAFYLDDGKIVQEHHIQRVYTPEWLETELKKYFEILKVTTDFDLEGIQEGEKYFYVCRRLL</sequence>
<dbReference type="PANTHER" id="PTHR43861:SF6">
    <property type="entry name" value="METHYLTRANSFERASE TYPE 11"/>
    <property type="match status" value="1"/>
</dbReference>
<dbReference type="GO" id="GO:0008168">
    <property type="term" value="F:methyltransferase activity"/>
    <property type="evidence" value="ECO:0007669"/>
    <property type="project" value="UniProtKB-KW"/>
</dbReference>
<evidence type="ECO:0000313" key="4">
    <source>
        <dbReference type="Proteomes" id="UP000470082"/>
    </source>
</evidence>
<protein>
    <submittedName>
        <fullName evidence="3">Class I SAM-dependent methyltransferase</fullName>
    </submittedName>
</protein>
<dbReference type="Gene3D" id="3.40.50.150">
    <property type="entry name" value="Vaccinia Virus protein VP39"/>
    <property type="match status" value="1"/>
</dbReference>
<gene>
    <name evidence="3" type="ORF">FYJ50_02590</name>
</gene>
<evidence type="ECO:0000313" key="3">
    <source>
        <dbReference type="EMBL" id="MSS01015.1"/>
    </source>
</evidence>
<keyword evidence="4" id="KW-1185">Reference proteome</keyword>
<keyword evidence="3" id="KW-0489">Methyltransferase</keyword>
<dbReference type="GO" id="GO:0032259">
    <property type="term" value="P:methylation"/>
    <property type="evidence" value="ECO:0007669"/>
    <property type="project" value="UniProtKB-KW"/>
</dbReference>
<reference evidence="3 4" key="1">
    <citation type="submission" date="2019-08" db="EMBL/GenBank/DDBJ databases">
        <title>In-depth cultivation of the pig gut microbiome towards novel bacterial diversity and tailored functional studies.</title>
        <authorList>
            <person name="Wylensek D."/>
            <person name="Hitch T.C.A."/>
            <person name="Clavel T."/>
        </authorList>
    </citation>
    <scope>NUCLEOTIDE SEQUENCE [LARGE SCALE GENOMIC DNA]</scope>
    <source>
        <strain evidence="3 4">LKV-178-WT-2G</strain>
    </source>
</reference>
<dbReference type="InterPro" id="IPR041698">
    <property type="entry name" value="Methyltransf_25"/>
</dbReference>
<name>A0A7X2N203_9FIRM</name>
<dbReference type="Proteomes" id="UP000470082">
    <property type="component" value="Unassembled WGS sequence"/>
</dbReference>
<dbReference type="RefSeq" id="WP_154459491.1">
    <property type="nucleotide sequence ID" value="NZ_VUMM01000003.1"/>
</dbReference>
<evidence type="ECO:0000259" key="2">
    <source>
        <dbReference type="Pfam" id="PF13649"/>
    </source>
</evidence>
<comment type="caution">
    <text evidence="3">The sequence shown here is derived from an EMBL/GenBank/DDBJ whole genome shotgun (WGS) entry which is preliminary data.</text>
</comment>
<dbReference type="AlphaFoldDB" id="A0A7X2N203"/>
<proteinExistence type="predicted"/>
<dbReference type="CDD" id="cd02440">
    <property type="entry name" value="AdoMet_MTases"/>
    <property type="match status" value="1"/>
</dbReference>
<dbReference type="PANTHER" id="PTHR43861">
    <property type="entry name" value="TRANS-ACONITATE 2-METHYLTRANSFERASE-RELATED"/>
    <property type="match status" value="1"/>
</dbReference>
<dbReference type="Pfam" id="PF13649">
    <property type="entry name" value="Methyltransf_25"/>
    <property type="match status" value="1"/>
</dbReference>
<accession>A0A7X2N203</accession>
<keyword evidence="1 3" id="KW-0808">Transferase</keyword>
<evidence type="ECO:0000256" key="1">
    <source>
        <dbReference type="ARBA" id="ARBA00022679"/>
    </source>
</evidence>
<dbReference type="InterPro" id="IPR029063">
    <property type="entry name" value="SAM-dependent_MTases_sf"/>
</dbReference>
<dbReference type="Gene3D" id="2.20.25.110">
    <property type="entry name" value="S-adenosyl-L-methionine-dependent methyltransferases"/>
    <property type="match status" value="1"/>
</dbReference>
<dbReference type="EMBL" id="VUMM01000003">
    <property type="protein sequence ID" value="MSS01015.1"/>
    <property type="molecule type" value="Genomic_DNA"/>
</dbReference>
<feature type="domain" description="Methyltransferase" evidence="2">
    <location>
        <begin position="38"/>
        <end position="130"/>
    </location>
</feature>